<comment type="caution">
    <text evidence="1">The sequence shown here is derived from an EMBL/GenBank/DDBJ whole genome shotgun (WGS) entry which is preliminary data.</text>
</comment>
<organism evidence="1 2">
    <name type="scientific">Xanthomonas arboricola pv. pruni</name>
    <dbReference type="NCBI Taxonomy" id="69929"/>
    <lineage>
        <taxon>Bacteria</taxon>
        <taxon>Pseudomonadati</taxon>
        <taxon>Pseudomonadota</taxon>
        <taxon>Gammaproteobacteria</taxon>
        <taxon>Lysobacterales</taxon>
        <taxon>Lysobacteraceae</taxon>
        <taxon>Xanthomonas</taxon>
    </lineage>
</organism>
<dbReference type="EMBL" id="JASVYU020000046">
    <property type="protein sequence ID" value="MFB8964340.1"/>
    <property type="molecule type" value="Genomic_DNA"/>
</dbReference>
<reference evidence="1" key="1">
    <citation type="submission" date="2024-09" db="EMBL/GenBank/DDBJ databases">
        <authorList>
            <person name="Popovic Milovanovic T."/>
            <person name="Greer S."/>
            <person name="Ilicic R."/>
            <person name="Jelusic A."/>
            <person name="Grant M."/>
            <person name="Vicente J."/>
            <person name="Studholme D.J."/>
        </authorList>
    </citation>
    <scope>NUCLEOTIDE SEQUENCE</scope>
    <source>
        <strain evidence="1">Xp320</strain>
    </source>
</reference>
<sequence length="45" mass="5037">MGEIQACESFLHVCRLNPYLVLYRVLASAGVVEILRVKHAAQQIP</sequence>
<evidence type="ECO:0000313" key="2">
    <source>
        <dbReference type="Proteomes" id="UP001169740"/>
    </source>
</evidence>
<name>A0ACC6VET2_9XANT</name>
<dbReference type="Proteomes" id="UP001169740">
    <property type="component" value="Unassembled WGS sequence"/>
</dbReference>
<proteinExistence type="predicted"/>
<evidence type="ECO:0000313" key="1">
    <source>
        <dbReference type="EMBL" id="MFB8964340.1"/>
    </source>
</evidence>
<gene>
    <name evidence="1" type="ORF">QSH54_021225</name>
</gene>
<protein>
    <submittedName>
        <fullName evidence="1">Type II toxin-antitoxin system RelE/ParE family toxin</fullName>
    </submittedName>
</protein>
<accession>A0ACC6VET2</accession>